<dbReference type="Pfam" id="PF17120">
    <property type="entry name" value="zf-RING_16"/>
    <property type="match status" value="1"/>
</dbReference>
<comment type="similarity">
    <text evidence="3">Belongs to the WD repeat WDR59 family.</text>
</comment>
<gene>
    <name evidence="8" type="primary">LOC110988272</name>
</gene>
<sequence length="991" mass="110461">MAAHWGNENVSVEYFRESQATAMAVDITGGFALLAGRRGLDVISLDHPGARHPRVKRKGMMKWDISVVEWNPHADRHMEFVTASNQVADLYVRREGEWFQEHSLKAHTRAISDLNWSVFEPDLLATCSVDTYIYLWDTREPKKPSLAFSTFAGAAQVKWNKRNSNYLATVHEGDIRLWDKRKNSQAVQYISASLSKIHGLDWDPGSEFFLATASQDCTAKFWDVREPKKTILELRTNTPLWRTRYTPFGDGVVTATVPQLRRGEKSLLLWSQSNPLGPIHSFTGHTDDVLDFQWKTQKEGSKDFQLITWSRDQSLRIWRVEPHLQKQCGVDIPEPVSPDPQQKDPLIGSYEFVTTPKDIQPSPDNVGSPGGASIPTQVVHSKALELNGSGGDVGGPETASSAGLVASGSYTQKASVMEQEFTAVKVNLPNVTIQKMDVEGQFCTVTAFSHRHIIIMKIIFPPSYPEKATPQLVFLPATTLDSNVKHKLLKILEDTCIRQMENNKLCLEACLQQLSVSIDGLKLTSEIPSEPPKPATPSSYKQTSSFLSNYGSQLDRNIPFPRTSGARFCGVDKLVVFLRPGNIKKSGSHHGTPRALSSLSTLNLLRPLPMGQGPSSQLPEAVPSLLRNFYKEREKKQRRIGKHRKKTSGSDPTLTAKSSGTSTTGTSLVVLYSAVGLTPVHQELAKKYKFIRHDIPLMCTLNAEVAASVGRTDLVQMWSLAALSNSSELQPYSDPDGETPWAQHPFGRQLLQTLFDHYSSLHDVQTLAMLSCAFGSISIHSSLPPGSQSHDVKSYLVTDRTDPIFTKDWPNEKPTPSMSFSESPDDYRFGENRDPEQIEKEQHQHSTKLLEPCLTAQFDAFKKSYADILYRCKLLNERAQVLNYLSCPSLGDSDLSFSDFGVFCQKCHKRSYKVQCEHCQSYSFQCAICHTAVKGSSSFCLACGHGGHTSHMLEWFKTEDVCPTGCGCRCQTNTKRACEDSPLPTDPVVNR</sequence>
<evidence type="ECO:0000259" key="6">
    <source>
        <dbReference type="PROSITE" id="PS50908"/>
    </source>
</evidence>
<accession>A0A8B7ZP01</accession>
<dbReference type="CTD" id="79726"/>
<evidence type="ECO:0000256" key="4">
    <source>
        <dbReference type="PROSITE-ProRule" id="PRU00221"/>
    </source>
</evidence>
<feature type="domain" description="RWD" evidence="6">
    <location>
        <begin position="419"/>
        <end position="521"/>
    </location>
</feature>
<evidence type="ECO:0000313" key="7">
    <source>
        <dbReference type="Proteomes" id="UP000694845"/>
    </source>
</evidence>
<evidence type="ECO:0000256" key="5">
    <source>
        <dbReference type="SAM" id="MobiDB-lite"/>
    </source>
</evidence>
<dbReference type="InterPro" id="IPR049567">
    <property type="entry name" value="WDR59-like"/>
</dbReference>
<dbReference type="PANTHER" id="PTHR46170:SF1">
    <property type="entry name" value="GATOR COMPLEX PROTEIN WDR59"/>
    <property type="match status" value="1"/>
</dbReference>
<dbReference type="PROSITE" id="PS00678">
    <property type="entry name" value="WD_REPEATS_1"/>
    <property type="match status" value="2"/>
</dbReference>
<feature type="compositionally biased region" description="Basic and acidic residues" evidence="5">
    <location>
        <begin position="825"/>
        <end position="836"/>
    </location>
</feature>
<dbReference type="SMART" id="SM00320">
    <property type="entry name" value="WD40"/>
    <property type="match status" value="4"/>
</dbReference>
<dbReference type="InterPro" id="IPR001680">
    <property type="entry name" value="WD40_rpt"/>
</dbReference>
<keyword evidence="7" id="KW-1185">Reference proteome</keyword>
<dbReference type="OMA" id="HRRETCL"/>
<dbReference type="KEGG" id="aplc:110988272"/>
<evidence type="ECO:0000256" key="3">
    <source>
        <dbReference type="ARBA" id="ARBA00038452"/>
    </source>
</evidence>
<keyword evidence="1 4" id="KW-0853">WD repeat</keyword>
<dbReference type="InterPro" id="IPR006575">
    <property type="entry name" value="RWD_dom"/>
</dbReference>
<dbReference type="GeneID" id="110988272"/>
<keyword evidence="2" id="KW-0677">Repeat</keyword>
<dbReference type="OrthoDB" id="311712at2759"/>
<name>A0A8B7ZP01_ACAPL</name>
<evidence type="ECO:0000256" key="2">
    <source>
        <dbReference type="ARBA" id="ARBA00022737"/>
    </source>
</evidence>
<evidence type="ECO:0000313" key="8">
    <source>
        <dbReference type="RefSeq" id="XP_022107318.1"/>
    </source>
</evidence>
<dbReference type="Gene3D" id="2.130.10.10">
    <property type="entry name" value="YVTN repeat-like/Quinoprotein amine dehydrogenase"/>
    <property type="match status" value="1"/>
</dbReference>
<feature type="repeat" description="WD" evidence="4">
    <location>
        <begin position="190"/>
        <end position="232"/>
    </location>
</feature>
<dbReference type="RefSeq" id="XP_022107318.1">
    <property type="nucleotide sequence ID" value="XM_022251626.1"/>
</dbReference>
<dbReference type="GO" id="GO:0034198">
    <property type="term" value="P:cellular response to amino acid starvation"/>
    <property type="evidence" value="ECO:0007669"/>
    <property type="project" value="TreeGrafter"/>
</dbReference>
<dbReference type="GO" id="GO:0035859">
    <property type="term" value="C:Seh1-associated complex"/>
    <property type="evidence" value="ECO:0007669"/>
    <property type="project" value="TreeGrafter"/>
</dbReference>
<dbReference type="InterPro" id="IPR036322">
    <property type="entry name" value="WD40_repeat_dom_sf"/>
</dbReference>
<dbReference type="AlphaFoldDB" id="A0A8B7ZP01"/>
<dbReference type="InterPro" id="IPR039456">
    <property type="entry name" value="WDR59_mRING-H2-C3H3C2"/>
</dbReference>
<dbReference type="Pfam" id="PF00400">
    <property type="entry name" value="WD40"/>
    <property type="match status" value="2"/>
</dbReference>
<dbReference type="PROSITE" id="PS50082">
    <property type="entry name" value="WD_REPEATS_2"/>
    <property type="match status" value="2"/>
</dbReference>
<dbReference type="SMART" id="SM00591">
    <property type="entry name" value="RWD"/>
    <property type="match status" value="1"/>
</dbReference>
<dbReference type="Proteomes" id="UP000694845">
    <property type="component" value="Unplaced"/>
</dbReference>
<dbReference type="InterPro" id="IPR049566">
    <property type="entry name" value="WDR59_RTC1-like_RING_Znf"/>
</dbReference>
<protein>
    <submittedName>
        <fullName evidence="8">GATOR complex protein WDR59-like isoform X1</fullName>
    </submittedName>
</protein>
<dbReference type="GO" id="GO:1904263">
    <property type="term" value="P:positive regulation of TORC1 signaling"/>
    <property type="evidence" value="ECO:0007669"/>
    <property type="project" value="TreeGrafter"/>
</dbReference>
<dbReference type="SUPFAM" id="SSF50978">
    <property type="entry name" value="WD40 repeat-like"/>
    <property type="match status" value="1"/>
</dbReference>
<evidence type="ECO:0000256" key="1">
    <source>
        <dbReference type="ARBA" id="ARBA00022574"/>
    </source>
</evidence>
<organism evidence="7 8">
    <name type="scientific">Acanthaster planci</name>
    <name type="common">Crown-of-thorns starfish</name>
    <dbReference type="NCBI Taxonomy" id="133434"/>
    <lineage>
        <taxon>Eukaryota</taxon>
        <taxon>Metazoa</taxon>
        <taxon>Echinodermata</taxon>
        <taxon>Eleutherozoa</taxon>
        <taxon>Asterozoa</taxon>
        <taxon>Asteroidea</taxon>
        <taxon>Valvatacea</taxon>
        <taxon>Valvatida</taxon>
        <taxon>Acanthasteridae</taxon>
        <taxon>Acanthaster</taxon>
    </lineage>
</organism>
<feature type="region of interest" description="Disordered" evidence="5">
    <location>
        <begin position="806"/>
        <end position="836"/>
    </location>
</feature>
<dbReference type="CDD" id="cd16692">
    <property type="entry name" value="mRING-H2-C3H3C2_WDR59"/>
    <property type="match status" value="1"/>
</dbReference>
<feature type="repeat" description="WD" evidence="4">
    <location>
        <begin position="104"/>
        <end position="146"/>
    </location>
</feature>
<dbReference type="GO" id="GO:0005774">
    <property type="term" value="C:vacuolar membrane"/>
    <property type="evidence" value="ECO:0007669"/>
    <property type="project" value="TreeGrafter"/>
</dbReference>
<dbReference type="PROSITE" id="PS50908">
    <property type="entry name" value="RWD"/>
    <property type="match status" value="1"/>
</dbReference>
<feature type="region of interest" description="Disordered" evidence="5">
    <location>
        <begin position="633"/>
        <end position="663"/>
    </location>
</feature>
<dbReference type="InterPro" id="IPR015943">
    <property type="entry name" value="WD40/YVTN_repeat-like_dom_sf"/>
</dbReference>
<reference evidence="8" key="1">
    <citation type="submission" date="2025-08" db="UniProtKB">
        <authorList>
            <consortium name="RefSeq"/>
        </authorList>
    </citation>
    <scope>IDENTIFICATION</scope>
</reference>
<dbReference type="PANTHER" id="PTHR46170">
    <property type="entry name" value="GATOR COMPLEX PROTEIN WDR59"/>
    <property type="match status" value="1"/>
</dbReference>
<dbReference type="InterPro" id="IPR019775">
    <property type="entry name" value="WD40_repeat_CS"/>
</dbReference>
<dbReference type="GO" id="GO:0035591">
    <property type="term" value="F:signaling adaptor activity"/>
    <property type="evidence" value="ECO:0007669"/>
    <property type="project" value="TreeGrafter"/>
</dbReference>
<feature type="compositionally biased region" description="Basic residues" evidence="5">
    <location>
        <begin position="636"/>
        <end position="647"/>
    </location>
</feature>
<proteinExistence type="inferred from homology"/>